<proteinExistence type="predicted"/>
<evidence type="ECO:0000313" key="2">
    <source>
        <dbReference type="EMBL" id="CAI6332055.1"/>
    </source>
</evidence>
<evidence type="ECO:0000256" key="1">
    <source>
        <dbReference type="SAM" id="MobiDB-lite"/>
    </source>
</evidence>
<keyword evidence="3" id="KW-1185">Reference proteome</keyword>
<feature type="compositionally biased region" description="Polar residues" evidence="1">
    <location>
        <begin position="52"/>
        <end position="67"/>
    </location>
</feature>
<comment type="caution">
    <text evidence="2">The sequence shown here is derived from an EMBL/GenBank/DDBJ whole genome shotgun (WGS) entry which is preliminary data.</text>
</comment>
<feature type="region of interest" description="Disordered" evidence="1">
    <location>
        <begin position="48"/>
        <end position="67"/>
    </location>
</feature>
<protein>
    <submittedName>
        <fullName evidence="2">Uncharacterized protein</fullName>
    </submittedName>
</protein>
<reference evidence="2" key="1">
    <citation type="submission" date="2023-01" db="EMBL/GenBank/DDBJ databases">
        <authorList>
            <person name="Van Ghelder C."/>
            <person name="Rancurel C."/>
        </authorList>
    </citation>
    <scope>NUCLEOTIDE SEQUENCE</scope>
    <source>
        <strain evidence="2">CNCM I-4278</strain>
    </source>
</reference>
<organism evidence="2 3">
    <name type="scientific">Periconia digitata</name>
    <dbReference type="NCBI Taxonomy" id="1303443"/>
    <lineage>
        <taxon>Eukaryota</taxon>
        <taxon>Fungi</taxon>
        <taxon>Dikarya</taxon>
        <taxon>Ascomycota</taxon>
        <taxon>Pezizomycotina</taxon>
        <taxon>Dothideomycetes</taxon>
        <taxon>Pleosporomycetidae</taxon>
        <taxon>Pleosporales</taxon>
        <taxon>Massarineae</taxon>
        <taxon>Periconiaceae</taxon>
        <taxon>Periconia</taxon>
    </lineage>
</organism>
<name>A0A9W4UBT6_9PLEO</name>
<accession>A0A9W4UBT6</accession>
<dbReference type="AlphaFoldDB" id="A0A9W4UBT6"/>
<dbReference type="Proteomes" id="UP001152607">
    <property type="component" value="Unassembled WGS sequence"/>
</dbReference>
<evidence type="ECO:0000313" key="3">
    <source>
        <dbReference type="Proteomes" id="UP001152607"/>
    </source>
</evidence>
<gene>
    <name evidence="2" type="ORF">PDIGIT_LOCUS5084</name>
</gene>
<sequence>MLRTADQPGLPRKDERQPALASQLACIVLNPPSMFSLEHALSGATIPFPVSRRSSSPHPTVPSESLP</sequence>
<dbReference type="EMBL" id="CAOQHR010000003">
    <property type="protein sequence ID" value="CAI6332055.1"/>
    <property type="molecule type" value="Genomic_DNA"/>
</dbReference>